<comment type="caution">
    <text evidence="1">The sequence shown here is derived from an EMBL/GenBank/DDBJ whole genome shotgun (WGS) entry which is preliminary data.</text>
</comment>
<evidence type="ECO:0000313" key="2">
    <source>
        <dbReference type="Proteomes" id="UP000549250"/>
    </source>
</evidence>
<dbReference type="Proteomes" id="UP000549250">
    <property type="component" value="Unassembled WGS sequence"/>
</dbReference>
<protein>
    <submittedName>
        <fullName evidence="1">Uncharacterized protein</fullName>
    </submittedName>
</protein>
<dbReference type="EMBL" id="JACHXI010000010">
    <property type="protein sequence ID" value="MBB3103848.1"/>
    <property type="molecule type" value="Genomic_DNA"/>
</dbReference>
<reference evidence="1 2" key="1">
    <citation type="submission" date="2020-08" db="EMBL/GenBank/DDBJ databases">
        <title>Genomic Encyclopedia of Type Strains, Phase III (KMG-III): the genomes of soil and plant-associated and newly described type strains.</title>
        <authorList>
            <person name="Whitman W."/>
        </authorList>
    </citation>
    <scope>NUCLEOTIDE SEQUENCE [LARGE SCALE GENOMIC DNA]</scope>
    <source>
        <strain evidence="1 2">CECT 4462</strain>
    </source>
</reference>
<gene>
    <name evidence="1" type="ORF">FHR87_002258</name>
</gene>
<sequence>MMSDDVKGWCWVFALGFTAMPFNIFETRLLPMENWGAGFSPRSMDNADGLSIEHASGELPGPLRWKTAARIFHPTG</sequence>
<name>A0A839T430_AZOMA</name>
<organism evidence="1 2">
    <name type="scientific">Azomonas macrocytogenes</name>
    <name type="common">Azotobacter macrocytogenes</name>
    <dbReference type="NCBI Taxonomy" id="69962"/>
    <lineage>
        <taxon>Bacteria</taxon>
        <taxon>Pseudomonadati</taxon>
        <taxon>Pseudomonadota</taxon>
        <taxon>Gammaproteobacteria</taxon>
        <taxon>Pseudomonadales</taxon>
        <taxon>Pseudomonadaceae</taxon>
        <taxon>Azomonas</taxon>
    </lineage>
</organism>
<keyword evidence="2" id="KW-1185">Reference proteome</keyword>
<accession>A0A839T430</accession>
<dbReference type="AlphaFoldDB" id="A0A839T430"/>
<proteinExistence type="predicted"/>
<evidence type="ECO:0000313" key="1">
    <source>
        <dbReference type="EMBL" id="MBB3103848.1"/>
    </source>
</evidence>